<sequence length="121" mass="13877">TVKNNYHVAGRMPHRHKSSPRKRPGEDDIIDLCFFDKATSVSFLAKSETAASTLWSSKAMIESVEEVCRDIAWGEKREVGRIGLVMQDHICRDLIEDIVTELRCCCIYSLPFEACKRRLLF</sequence>
<protein>
    <submittedName>
        <fullName evidence="1">Uncharacterized protein</fullName>
    </submittedName>
</protein>
<dbReference type="EMBL" id="CAUOFW020004403">
    <property type="protein sequence ID" value="CAK9165542.1"/>
    <property type="molecule type" value="Genomic_DNA"/>
</dbReference>
<dbReference type="Proteomes" id="UP001642360">
    <property type="component" value="Unassembled WGS sequence"/>
</dbReference>
<dbReference type="PANTHER" id="PTHR37234:SF1">
    <property type="entry name" value="OS03G0319200 PROTEIN"/>
    <property type="match status" value="1"/>
</dbReference>
<dbReference type="PANTHER" id="PTHR37234">
    <property type="entry name" value="OS03G0319200 PROTEIN"/>
    <property type="match status" value="1"/>
</dbReference>
<keyword evidence="2" id="KW-1185">Reference proteome</keyword>
<accession>A0ABC8T812</accession>
<dbReference type="AlphaFoldDB" id="A0ABC8T812"/>
<comment type="caution">
    <text evidence="1">The sequence shown here is derived from an EMBL/GenBank/DDBJ whole genome shotgun (WGS) entry which is preliminary data.</text>
</comment>
<organism evidence="1 2">
    <name type="scientific">Ilex paraguariensis</name>
    <name type="common">yerba mate</name>
    <dbReference type="NCBI Taxonomy" id="185542"/>
    <lineage>
        <taxon>Eukaryota</taxon>
        <taxon>Viridiplantae</taxon>
        <taxon>Streptophyta</taxon>
        <taxon>Embryophyta</taxon>
        <taxon>Tracheophyta</taxon>
        <taxon>Spermatophyta</taxon>
        <taxon>Magnoliopsida</taxon>
        <taxon>eudicotyledons</taxon>
        <taxon>Gunneridae</taxon>
        <taxon>Pentapetalae</taxon>
        <taxon>asterids</taxon>
        <taxon>campanulids</taxon>
        <taxon>Aquifoliales</taxon>
        <taxon>Aquifoliaceae</taxon>
        <taxon>Ilex</taxon>
    </lineage>
</organism>
<feature type="non-terminal residue" evidence="1">
    <location>
        <position position="1"/>
    </location>
</feature>
<evidence type="ECO:0000313" key="2">
    <source>
        <dbReference type="Proteomes" id="UP001642360"/>
    </source>
</evidence>
<evidence type="ECO:0000313" key="1">
    <source>
        <dbReference type="EMBL" id="CAK9165542.1"/>
    </source>
</evidence>
<gene>
    <name evidence="1" type="ORF">ILEXP_LOCUS34712</name>
</gene>
<name>A0ABC8T812_9AQUA</name>
<reference evidence="1 2" key="1">
    <citation type="submission" date="2024-02" db="EMBL/GenBank/DDBJ databases">
        <authorList>
            <person name="Vignale AGUSTIN F."/>
            <person name="Sosa J E."/>
            <person name="Modenutti C."/>
        </authorList>
    </citation>
    <scope>NUCLEOTIDE SEQUENCE [LARGE SCALE GENOMIC DNA]</scope>
</reference>
<proteinExistence type="predicted"/>